<evidence type="ECO:0000259" key="4">
    <source>
        <dbReference type="Pfam" id="PF00535"/>
    </source>
</evidence>
<dbReference type="GO" id="GO:0004582">
    <property type="term" value="F:dolichyl-phosphate beta-D-mannosyltransferase activity"/>
    <property type="evidence" value="ECO:0007669"/>
    <property type="project" value="InterPro"/>
</dbReference>
<dbReference type="SUPFAM" id="SSF53448">
    <property type="entry name" value="Nucleotide-diphospho-sugar transferases"/>
    <property type="match status" value="1"/>
</dbReference>
<comment type="caution">
    <text evidence="5">The sequence shown here is derived from an EMBL/GenBank/DDBJ whole genome shotgun (WGS) entry which is preliminary data.</text>
</comment>
<dbReference type="CDD" id="cd06442">
    <property type="entry name" value="DPM1_like"/>
    <property type="match status" value="1"/>
</dbReference>
<dbReference type="InterPro" id="IPR029044">
    <property type="entry name" value="Nucleotide-diphossugar_trans"/>
</dbReference>
<dbReference type="Proteomes" id="UP000248724">
    <property type="component" value="Unassembled WGS sequence"/>
</dbReference>
<evidence type="ECO:0000256" key="3">
    <source>
        <dbReference type="ARBA" id="ARBA00022679"/>
    </source>
</evidence>
<dbReference type="InterPro" id="IPR001173">
    <property type="entry name" value="Glyco_trans_2-like"/>
</dbReference>
<name>A0A2W5Z428_9BACT</name>
<protein>
    <submittedName>
        <fullName evidence="5">Dolichol-phosphate mannosyltransferase</fullName>
    </submittedName>
</protein>
<dbReference type="PANTHER" id="PTHR43398">
    <property type="entry name" value="DOLICHOL-PHOSPHATE MANNOSYLTRANSFERASE SUBUNIT 1"/>
    <property type="match status" value="1"/>
</dbReference>
<keyword evidence="3" id="KW-0808">Transferase</keyword>
<comment type="similarity">
    <text evidence="1">Belongs to the glycosyltransferase 2 family.</text>
</comment>
<evidence type="ECO:0000313" key="6">
    <source>
        <dbReference type="Proteomes" id="UP000248724"/>
    </source>
</evidence>
<keyword evidence="2 5" id="KW-0328">Glycosyltransferase</keyword>
<accession>A0A2W5Z428</accession>
<evidence type="ECO:0000256" key="1">
    <source>
        <dbReference type="ARBA" id="ARBA00006739"/>
    </source>
</evidence>
<dbReference type="FunFam" id="3.90.550.10:FF:000122">
    <property type="entry name" value="Dolichol-phosphate mannosyltransferase subunit 1"/>
    <property type="match status" value="1"/>
</dbReference>
<evidence type="ECO:0000313" key="5">
    <source>
        <dbReference type="EMBL" id="PZR77635.1"/>
    </source>
</evidence>
<dbReference type="GO" id="GO:0009247">
    <property type="term" value="P:glycolipid biosynthetic process"/>
    <property type="evidence" value="ECO:0007669"/>
    <property type="project" value="TreeGrafter"/>
</dbReference>
<dbReference type="GO" id="GO:0016020">
    <property type="term" value="C:membrane"/>
    <property type="evidence" value="ECO:0007669"/>
    <property type="project" value="GOC"/>
</dbReference>
<gene>
    <name evidence="5" type="ORF">DLM65_15250</name>
</gene>
<dbReference type="Pfam" id="PF00535">
    <property type="entry name" value="Glycos_transf_2"/>
    <property type="match status" value="1"/>
</dbReference>
<reference evidence="5 6" key="1">
    <citation type="journal article" date="2017" name="Nature">
        <title>Atmospheric trace gases support primary production in Antarctic desert surface soil.</title>
        <authorList>
            <person name="Ji M."/>
            <person name="Greening C."/>
            <person name="Vanwonterghem I."/>
            <person name="Carere C.R."/>
            <person name="Bay S.K."/>
            <person name="Steen J.A."/>
            <person name="Montgomery K."/>
            <person name="Lines T."/>
            <person name="Beardall J."/>
            <person name="van Dorst J."/>
            <person name="Snape I."/>
            <person name="Stott M.B."/>
            <person name="Hugenholtz P."/>
            <person name="Ferrari B.C."/>
        </authorList>
    </citation>
    <scope>NUCLEOTIDE SEQUENCE [LARGE SCALE GENOMIC DNA]</scope>
    <source>
        <strain evidence="5">RRmetagenome_bin12</strain>
    </source>
</reference>
<dbReference type="PANTHER" id="PTHR43398:SF1">
    <property type="entry name" value="DOLICHOL-PHOSPHATE MANNOSYLTRANSFERASE SUBUNIT 1"/>
    <property type="match status" value="1"/>
</dbReference>
<sequence>MRRTLVVLPSYQEAANVVEVLTRLRQAVPEADVLVVDDSSPDGTAELAKAAAHDLGQIDVLVRPAKAGLGSAYRIGFAEGIERGYEVLVEMDSDLSHDPASLPILLGAIDGGADLAIGSRYVPGGSTPEWPLHRRMLSLGGNRYADRALRLDVRDATSGFRAYRAEILARIGIDSTRAEGYGFQVETVCKVVRMGGRIVESPIEFSDRTRGTSKMSPRIVVEALLLITAWGLRDRLRRIRSPRHRDERDRPTLDHGPH</sequence>
<organism evidence="5 6">
    <name type="scientific">Candidatus Aeolococcus gillhamiae</name>
    <dbReference type="NCBI Taxonomy" id="3127015"/>
    <lineage>
        <taxon>Bacteria</taxon>
        <taxon>Bacillati</taxon>
        <taxon>Candidatus Dormiibacterota</taxon>
        <taxon>Candidatus Dormibacteria</taxon>
        <taxon>Candidatus Aeolococcales</taxon>
        <taxon>Candidatus Aeolococcaceae</taxon>
        <taxon>Candidatus Aeolococcus</taxon>
    </lineage>
</organism>
<feature type="domain" description="Glycosyltransferase 2-like" evidence="4">
    <location>
        <begin position="6"/>
        <end position="171"/>
    </location>
</feature>
<dbReference type="EMBL" id="QHBU01000291">
    <property type="protein sequence ID" value="PZR77635.1"/>
    <property type="molecule type" value="Genomic_DNA"/>
</dbReference>
<dbReference type="Gene3D" id="3.90.550.10">
    <property type="entry name" value="Spore Coat Polysaccharide Biosynthesis Protein SpsA, Chain A"/>
    <property type="match status" value="1"/>
</dbReference>
<dbReference type="AlphaFoldDB" id="A0A2W5Z428"/>
<evidence type="ECO:0000256" key="2">
    <source>
        <dbReference type="ARBA" id="ARBA00022676"/>
    </source>
</evidence>
<dbReference type="InterPro" id="IPR039528">
    <property type="entry name" value="DPM1-like"/>
</dbReference>
<proteinExistence type="inferred from homology"/>